<dbReference type="Pfam" id="PF14684">
    <property type="entry name" value="Tricorn_C1"/>
    <property type="match status" value="1"/>
</dbReference>
<dbReference type="SMART" id="SM00245">
    <property type="entry name" value="TSPc"/>
    <property type="match status" value="1"/>
</dbReference>
<feature type="domain" description="Tail specific protease" evidence="1">
    <location>
        <begin position="217"/>
        <end position="438"/>
    </location>
</feature>
<dbReference type="InterPro" id="IPR028204">
    <property type="entry name" value="Tricorn_C1"/>
</dbReference>
<dbReference type="EMBL" id="SOCE01000001">
    <property type="protein sequence ID" value="TDU89156.1"/>
    <property type="molecule type" value="Genomic_DNA"/>
</dbReference>
<evidence type="ECO:0000313" key="2">
    <source>
        <dbReference type="EMBL" id="TDU89156.1"/>
    </source>
</evidence>
<sequence length="466" mass="51090">MVSPRPSVESCGMDSQTFRPARRVLIGAAVAAGLIAAPLTAATAASSLDGVWQTEGYGTIVAIGNGKARLYSVTGISCSAPATYQQDGNRFTAAGEQAFTVEHNRLHVEGNVGEKVLRRLEKLPRTCTRPQPTGPLAVFDQFWTDYAENYPFFAAKGIDWRAVRAKYRPLVTPGISEDALFELLASMIRPLGDAHTAIRTPSGKFYEGVRPGTTFPTEKLEAQIRPYIESTALKGLTYTSYGHDRIGYADLPGRIGYLRVIAFLGYGDIPDYTAERVALNQALDKALAGAARLRGLILDLRINGGGSDQLALDVAGRLTNKPYFAYFKRARNDPQDASSFTAPQPFFVKPSQRPRYAGPLVILTGGSQLSAGETFTEAMMNRSPRPVRVGQNTQGVFSDTLQRTLPNGWEYILPNEEFRTLDWSSFDGPGIPPDLRVPVFTAEEFKAHRDTAFTTALDLLRKRKDR</sequence>
<dbReference type="CDD" id="cd07563">
    <property type="entry name" value="Peptidase_S41_IRBP"/>
    <property type="match status" value="1"/>
</dbReference>
<evidence type="ECO:0000313" key="3">
    <source>
        <dbReference type="Proteomes" id="UP000295151"/>
    </source>
</evidence>
<evidence type="ECO:0000259" key="1">
    <source>
        <dbReference type="SMART" id="SM00245"/>
    </source>
</evidence>
<keyword evidence="3" id="KW-1185">Reference proteome</keyword>
<dbReference type="PANTHER" id="PTHR11261">
    <property type="entry name" value="INTERPHOTORECEPTOR RETINOID-BINDING PROTEIN"/>
    <property type="match status" value="1"/>
</dbReference>
<dbReference type="Gene3D" id="3.30.750.44">
    <property type="match status" value="1"/>
</dbReference>
<comment type="caution">
    <text evidence="2">The sequence shown here is derived from an EMBL/GenBank/DDBJ whole genome shotgun (WGS) entry which is preliminary data.</text>
</comment>
<dbReference type="SUPFAM" id="SSF52096">
    <property type="entry name" value="ClpP/crotonase"/>
    <property type="match status" value="1"/>
</dbReference>
<keyword evidence="2" id="KW-0378">Hydrolase</keyword>
<protein>
    <submittedName>
        <fullName evidence="2">Tricorn protease-like protein</fullName>
    </submittedName>
</protein>
<proteinExistence type="predicted"/>
<dbReference type="AlphaFoldDB" id="A0A4R7TCG4"/>
<organism evidence="2 3">
    <name type="scientific">Kribbella voronezhensis</name>
    <dbReference type="NCBI Taxonomy" id="2512212"/>
    <lineage>
        <taxon>Bacteria</taxon>
        <taxon>Bacillati</taxon>
        <taxon>Actinomycetota</taxon>
        <taxon>Actinomycetes</taxon>
        <taxon>Propionibacteriales</taxon>
        <taxon>Kribbellaceae</taxon>
        <taxon>Kribbella</taxon>
    </lineage>
</organism>
<dbReference type="Gene3D" id="3.90.226.10">
    <property type="entry name" value="2-enoyl-CoA Hydratase, Chain A, domain 1"/>
    <property type="match status" value="1"/>
</dbReference>
<dbReference type="Proteomes" id="UP000295151">
    <property type="component" value="Unassembled WGS sequence"/>
</dbReference>
<gene>
    <name evidence="2" type="ORF">EV138_2712</name>
</gene>
<reference evidence="2 3" key="1">
    <citation type="submission" date="2019-03" db="EMBL/GenBank/DDBJ databases">
        <title>Genomic Encyclopedia of Type Strains, Phase III (KMG-III): the genomes of soil and plant-associated and newly described type strains.</title>
        <authorList>
            <person name="Whitman W."/>
        </authorList>
    </citation>
    <scope>NUCLEOTIDE SEQUENCE [LARGE SCALE GENOMIC DNA]</scope>
    <source>
        <strain evidence="2 3">VKM Ac-2575</strain>
    </source>
</reference>
<name>A0A4R7TCG4_9ACTN</name>
<dbReference type="PANTHER" id="PTHR11261:SF3">
    <property type="entry name" value="RETINOL-BINDING PROTEIN 3"/>
    <property type="match status" value="1"/>
</dbReference>
<keyword evidence="2" id="KW-0645">Protease</keyword>
<dbReference type="InterPro" id="IPR005151">
    <property type="entry name" value="Tail-specific_protease"/>
</dbReference>
<dbReference type="InterPro" id="IPR029045">
    <property type="entry name" value="ClpP/crotonase-like_dom_sf"/>
</dbReference>
<accession>A0A4R7TCG4</accession>
<dbReference type="GO" id="GO:0006508">
    <property type="term" value="P:proteolysis"/>
    <property type="evidence" value="ECO:0007669"/>
    <property type="project" value="UniProtKB-KW"/>
</dbReference>
<dbReference type="Pfam" id="PF03572">
    <property type="entry name" value="Peptidase_S41"/>
    <property type="match status" value="1"/>
</dbReference>
<dbReference type="GO" id="GO:0008236">
    <property type="term" value="F:serine-type peptidase activity"/>
    <property type="evidence" value="ECO:0007669"/>
    <property type="project" value="InterPro"/>
</dbReference>